<name>A0ABX1KUQ6_9LACO</name>
<dbReference type="Pfam" id="PF08774">
    <property type="entry name" value="VRR_NUC"/>
    <property type="match status" value="1"/>
</dbReference>
<dbReference type="RefSeq" id="WP_168924460.1">
    <property type="nucleotide sequence ID" value="NZ_JAAXLJ010000003.1"/>
</dbReference>
<dbReference type="Gene3D" id="3.40.1350.10">
    <property type="match status" value="1"/>
</dbReference>
<evidence type="ECO:0000256" key="1">
    <source>
        <dbReference type="ARBA" id="ARBA00001946"/>
    </source>
</evidence>
<comment type="caution">
    <text evidence="5">The sequence shown here is derived from an EMBL/GenBank/DDBJ whole genome shotgun (WGS) entry which is preliminary data.</text>
</comment>
<proteinExistence type="predicted"/>
<gene>
    <name evidence="5" type="ORF">HC026_01900</name>
</gene>
<keyword evidence="3" id="KW-0378">Hydrolase</keyword>
<evidence type="ECO:0000256" key="3">
    <source>
        <dbReference type="ARBA" id="ARBA00022801"/>
    </source>
</evidence>
<organism evidence="5 6">
    <name type="scientific">Secundilactobacillus angelensis</name>
    <dbReference type="NCBI Taxonomy" id="2722706"/>
    <lineage>
        <taxon>Bacteria</taxon>
        <taxon>Bacillati</taxon>
        <taxon>Bacillota</taxon>
        <taxon>Bacilli</taxon>
        <taxon>Lactobacillales</taxon>
        <taxon>Lactobacillaceae</taxon>
        <taxon>Secundilactobacillus</taxon>
    </lineage>
</organism>
<accession>A0ABX1KUQ6</accession>
<evidence type="ECO:0000256" key="2">
    <source>
        <dbReference type="ARBA" id="ARBA00022722"/>
    </source>
</evidence>
<evidence type="ECO:0000259" key="4">
    <source>
        <dbReference type="SMART" id="SM00990"/>
    </source>
</evidence>
<feature type="domain" description="VRR-NUC" evidence="4">
    <location>
        <begin position="2"/>
        <end position="95"/>
    </location>
</feature>
<evidence type="ECO:0000313" key="6">
    <source>
        <dbReference type="Proteomes" id="UP000763447"/>
    </source>
</evidence>
<keyword evidence="2" id="KW-0540">Nuclease</keyword>
<protein>
    <submittedName>
        <fullName evidence="5">VRR-NUC domain-containing protein</fullName>
    </submittedName>
</protein>
<dbReference type="InterPro" id="IPR014883">
    <property type="entry name" value="VRR_NUC"/>
</dbReference>
<reference evidence="5 6" key="1">
    <citation type="submission" date="2020-04" db="EMBL/GenBank/DDBJ databases">
        <title>A novel species of genus Lactobacillus that was isolated from fermented food Zha-chili.</title>
        <authorList>
            <person name="Zhang Z."/>
        </authorList>
    </citation>
    <scope>NUCLEOTIDE SEQUENCE [LARGE SCALE GENOMIC DNA]</scope>
    <source>
        <strain evidence="6">HBUAS51383</strain>
    </source>
</reference>
<dbReference type="SMART" id="SM00990">
    <property type="entry name" value="VRR_NUC"/>
    <property type="match status" value="1"/>
</dbReference>
<evidence type="ECO:0000313" key="5">
    <source>
        <dbReference type="EMBL" id="NLR17667.1"/>
    </source>
</evidence>
<dbReference type="EMBL" id="JAAXLJ010000003">
    <property type="protein sequence ID" value="NLR17667.1"/>
    <property type="molecule type" value="Genomic_DNA"/>
</dbReference>
<keyword evidence="6" id="KW-1185">Reference proteome</keyword>
<dbReference type="Proteomes" id="UP000763447">
    <property type="component" value="Unassembled WGS sequence"/>
</dbReference>
<sequence>MESEHKIQSDIMMELSKAGCTVFRSNAGKVRTDDGRNIVLFPKGTPDLLGFRHSDGKVFFVEVKNEIGRLRPDQIRFAKFIRQYPVLYGVARSVDDALRIVGK</sequence>
<comment type="cofactor">
    <cofactor evidence="1">
        <name>Mg(2+)</name>
        <dbReference type="ChEBI" id="CHEBI:18420"/>
    </cofactor>
</comment>
<dbReference type="InterPro" id="IPR011856">
    <property type="entry name" value="tRNA_endonuc-like_dom_sf"/>
</dbReference>